<proteinExistence type="predicted"/>
<accession>A0A4S8PCJ8</accession>
<sequence>MTASLAVALAFAAVVLMAGIAIGIAAVALLDWIVVWPRRSRRSPGAQYWVHSDYADTTPITVGGAR</sequence>
<evidence type="ECO:0000313" key="3">
    <source>
        <dbReference type="Proteomes" id="UP000305792"/>
    </source>
</evidence>
<keyword evidence="1" id="KW-1133">Transmembrane helix</keyword>
<evidence type="ECO:0000313" key="2">
    <source>
        <dbReference type="EMBL" id="THV25969.1"/>
    </source>
</evidence>
<keyword evidence="3" id="KW-1185">Reference proteome</keyword>
<name>A0A4S8PCJ8_9ACTN</name>
<protein>
    <submittedName>
        <fullName evidence="2">Uncharacterized protein</fullName>
    </submittedName>
</protein>
<dbReference type="AlphaFoldDB" id="A0A4S8PCJ8"/>
<comment type="caution">
    <text evidence="2">The sequence shown here is derived from an EMBL/GenBank/DDBJ whole genome shotgun (WGS) entry which is preliminary data.</text>
</comment>
<feature type="transmembrane region" description="Helical" evidence="1">
    <location>
        <begin position="6"/>
        <end position="34"/>
    </location>
</feature>
<keyword evidence="1" id="KW-0812">Transmembrane</keyword>
<keyword evidence="1" id="KW-0472">Membrane</keyword>
<evidence type="ECO:0000256" key="1">
    <source>
        <dbReference type="SAM" id="Phobius"/>
    </source>
</evidence>
<dbReference type="RefSeq" id="WP_136531417.1">
    <property type="nucleotide sequence ID" value="NZ_STGX01000016.1"/>
</dbReference>
<organism evidence="2 3">
    <name type="scientific">Glycomyces paridis</name>
    <dbReference type="NCBI Taxonomy" id="2126555"/>
    <lineage>
        <taxon>Bacteria</taxon>
        <taxon>Bacillati</taxon>
        <taxon>Actinomycetota</taxon>
        <taxon>Actinomycetes</taxon>
        <taxon>Glycomycetales</taxon>
        <taxon>Glycomycetaceae</taxon>
        <taxon>Glycomyces</taxon>
    </lineage>
</organism>
<reference evidence="2 3" key="1">
    <citation type="journal article" date="2018" name="Int. J. Syst. Evol. Microbiol.">
        <title>Glycomyces paridis sp. nov., isolated from the medicinal plant Paris polyphylla.</title>
        <authorList>
            <person name="Fang X.M."/>
            <person name="Bai J.L."/>
            <person name="Su J."/>
            <person name="Zhao L.L."/>
            <person name="Liu H.Y."/>
            <person name="Ma B.P."/>
            <person name="Zhang Y.Q."/>
            <person name="Yu L.Y."/>
        </authorList>
    </citation>
    <scope>NUCLEOTIDE SEQUENCE [LARGE SCALE GENOMIC DNA]</scope>
    <source>
        <strain evidence="2 3">CPCC 204357</strain>
    </source>
</reference>
<gene>
    <name evidence="2" type="ORF">E9998_19745</name>
</gene>
<dbReference type="Proteomes" id="UP000305792">
    <property type="component" value="Unassembled WGS sequence"/>
</dbReference>
<dbReference type="EMBL" id="STGX01000016">
    <property type="protein sequence ID" value="THV25969.1"/>
    <property type="molecule type" value="Genomic_DNA"/>
</dbReference>